<dbReference type="GO" id="GO:0048468">
    <property type="term" value="P:cell development"/>
    <property type="evidence" value="ECO:0007669"/>
    <property type="project" value="UniProtKB-ARBA"/>
</dbReference>
<dbReference type="PRINTS" id="PR00401">
    <property type="entry name" value="SH2DOMAIN"/>
</dbReference>
<keyword evidence="1 5" id="KW-0728">SH3 domain</keyword>
<dbReference type="Pfam" id="PF14937">
    <property type="entry name" value="DUF4500"/>
    <property type="match status" value="1"/>
</dbReference>
<protein>
    <submittedName>
        <fullName evidence="10">Uncharacterized protein</fullName>
    </submittedName>
</protein>
<dbReference type="InterPro" id="IPR036860">
    <property type="entry name" value="SH2_dom_sf"/>
</dbReference>
<dbReference type="EMBL" id="JAWQEG010005680">
    <property type="protein sequence ID" value="KAK3857154.1"/>
    <property type="molecule type" value="Genomic_DNA"/>
</dbReference>
<proteinExistence type="predicted"/>
<dbReference type="SUPFAM" id="SSF50044">
    <property type="entry name" value="SH3-domain"/>
    <property type="match status" value="2"/>
</dbReference>
<dbReference type="CDD" id="cd09941">
    <property type="entry name" value="SH2_Grb2_like"/>
    <property type="match status" value="1"/>
</dbReference>
<dbReference type="CDD" id="cd11804">
    <property type="entry name" value="SH3_GRB2_like_N"/>
    <property type="match status" value="1"/>
</dbReference>
<evidence type="ECO:0000256" key="1">
    <source>
        <dbReference type="ARBA" id="ARBA00022443"/>
    </source>
</evidence>
<evidence type="ECO:0000259" key="8">
    <source>
        <dbReference type="PROSITE" id="PS50001"/>
    </source>
</evidence>
<dbReference type="SMART" id="SM00252">
    <property type="entry name" value="SH2"/>
    <property type="match status" value="1"/>
</dbReference>
<dbReference type="PROSITE" id="PS50002">
    <property type="entry name" value="SH3"/>
    <property type="match status" value="2"/>
</dbReference>
<evidence type="ECO:0000256" key="7">
    <source>
        <dbReference type="SAM" id="Phobius"/>
    </source>
</evidence>
<evidence type="ECO:0000256" key="2">
    <source>
        <dbReference type="ARBA" id="ARBA00022737"/>
    </source>
</evidence>
<dbReference type="PRINTS" id="PR00452">
    <property type="entry name" value="SH3DOMAIN"/>
</dbReference>
<dbReference type="Pfam" id="PF00018">
    <property type="entry name" value="SH3_1"/>
    <property type="match status" value="2"/>
</dbReference>
<dbReference type="SMART" id="SM00326">
    <property type="entry name" value="SH3"/>
    <property type="match status" value="2"/>
</dbReference>
<feature type="transmembrane region" description="Helical" evidence="7">
    <location>
        <begin position="49"/>
        <end position="68"/>
    </location>
</feature>
<sequence>MGSKNSSTPAQVKSAQTPSEPGVGEGIKSIPTTGVFKAVNFELYVKPNLTIMTFGVVAIVCSAAYLAYMKSQLKESKTYIAIADDVVPVRLLNMEAVAKHDFNATAEDELSFRKGQILKVLNMEDDMNWFRAELDGRDGLIPSNYIEMKSHEWYYGRITRADAEKLLLNKHEGAFLIRVSESSPGDFSLSVKCGDGVQHFKVLRDAQGKFFLWVVKFNSLNELVEYHRSASVSRSHDIKLKDMTPEEFLVQALYDFTPQEHGELEFKRGDVITVTDRSDQHWWTGEMGNRRGLFPATYVAPYHT</sequence>
<dbReference type="CDD" id="cd11805">
    <property type="entry name" value="SH3_GRB2_like_C"/>
    <property type="match status" value="1"/>
</dbReference>
<dbReference type="Pfam" id="PF00017">
    <property type="entry name" value="SH2"/>
    <property type="match status" value="1"/>
</dbReference>
<evidence type="ECO:0000256" key="4">
    <source>
        <dbReference type="PROSITE-ProRule" id="PRU00191"/>
    </source>
</evidence>
<name>A0AAE1BXL1_PETCI</name>
<dbReference type="SUPFAM" id="SSF55550">
    <property type="entry name" value="SH2 domain"/>
    <property type="match status" value="1"/>
</dbReference>
<dbReference type="Gene3D" id="2.30.30.40">
    <property type="entry name" value="SH3 Domains"/>
    <property type="match status" value="2"/>
</dbReference>
<dbReference type="InterPro" id="IPR043539">
    <property type="entry name" value="Grb2-like"/>
</dbReference>
<keyword evidence="7" id="KW-0812">Transmembrane</keyword>
<evidence type="ECO:0000313" key="11">
    <source>
        <dbReference type="Proteomes" id="UP001286313"/>
    </source>
</evidence>
<evidence type="ECO:0000256" key="3">
    <source>
        <dbReference type="ARBA" id="ARBA00022999"/>
    </source>
</evidence>
<dbReference type="PANTHER" id="PTHR46037">
    <property type="entry name" value="PROTEIN ENHANCER OF SEVENLESS 2B"/>
    <property type="match status" value="1"/>
</dbReference>
<gene>
    <name evidence="10" type="ORF">Pcinc_036580</name>
</gene>
<feature type="compositionally biased region" description="Polar residues" evidence="6">
    <location>
        <begin position="1"/>
        <end position="19"/>
    </location>
</feature>
<dbReference type="InterPro" id="IPR000980">
    <property type="entry name" value="SH2"/>
</dbReference>
<evidence type="ECO:0000259" key="9">
    <source>
        <dbReference type="PROSITE" id="PS50002"/>
    </source>
</evidence>
<dbReference type="PROSITE" id="PS50001">
    <property type="entry name" value="SH2"/>
    <property type="match status" value="1"/>
</dbReference>
<organism evidence="10 11">
    <name type="scientific">Petrolisthes cinctipes</name>
    <name type="common">Flat porcelain crab</name>
    <dbReference type="NCBI Taxonomy" id="88211"/>
    <lineage>
        <taxon>Eukaryota</taxon>
        <taxon>Metazoa</taxon>
        <taxon>Ecdysozoa</taxon>
        <taxon>Arthropoda</taxon>
        <taxon>Crustacea</taxon>
        <taxon>Multicrustacea</taxon>
        <taxon>Malacostraca</taxon>
        <taxon>Eumalacostraca</taxon>
        <taxon>Eucarida</taxon>
        <taxon>Decapoda</taxon>
        <taxon>Pleocyemata</taxon>
        <taxon>Anomura</taxon>
        <taxon>Galatheoidea</taxon>
        <taxon>Porcellanidae</taxon>
        <taxon>Petrolisthes</taxon>
    </lineage>
</organism>
<keyword evidence="3 4" id="KW-0727">SH2 domain</keyword>
<dbReference type="AlphaFoldDB" id="A0AAE1BXL1"/>
<keyword evidence="7" id="KW-1133">Transmembrane helix</keyword>
<feature type="region of interest" description="Disordered" evidence="6">
    <location>
        <begin position="1"/>
        <end position="25"/>
    </location>
</feature>
<reference evidence="10" key="1">
    <citation type="submission" date="2023-10" db="EMBL/GenBank/DDBJ databases">
        <title>Genome assemblies of two species of porcelain crab, Petrolisthes cinctipes and Petrolisthes manimaculis (Anomura: Porcellanidae).</title>
        <authorList>
            <person name="Angst P."/>
        </authorList>
    </citation>
    <scope>NUCLEOTIDE SEQUENCE</scope>
    <source>
        <strain evidence="10">PB745_01</strain>
        <tissue evidence="10">Gill</tissue>
    </source>
</reference>
<feature type="domain" description="SH3" evidence="9">
    <location>
        <begin position="245"/>
        <end position="304"/>
    </location>
</feature>
<dbReference type="Proteomes" id="UP001286313">
    <property type="component" value="Unassembled WGS sequence"/>
</dbReference>
<comment type="caution">
    <text evidence="10">The sequence shown here is derived from an EMBL/GenBank/DDBJ whole genome shotgun (WGS) entry which is preliminary data.</text>
</comment>
<feature type="domain" description="SH2" evidence="8">
    <location>
        <begin position="153"/>
        <end position="244"/>
    </location>
</feature>
<accession>A0AAE1BXL1</accession>
<dbReference type="FunFam" id="3.30.505.10:FF:000022">
    <property type="entry name" value="Growth factor receptor-bound protein 2"/>
    <property type="match status" value="1"/>
</dbReference>
<evidence type="ECO:0000313" key="10">
    <source>
        <dbReference type="EMBL" id="KAK3857154.1"/>
    </source>
</evidence>
<dbReference type="Gene3D" id="3.30.505.10">
    <property type="entry name" value="SH2 domain"/>
    <property type="match status" value="1"/>
</dbReference>
<feature type="domain" description="SH3" evidence="9">
    <location>
        <begin position="91"/>
        <end position="151"/>
    </location>
</feature>
<evidence type="ECO:0000256" key="5">
    <source>
        <dbReference type="PROSITE-ProRule" id="PRU00192"/>
    </source>
</evidence>
<evidence type="ECO:0000256" key="6">
    <source>
        <dbReference type="SAM" id="MobiDB-lite"/>
    </source>
</evidence>
<dbReference type="InterPro" id="IPR001452">
    <property type="entry name" value="SH3_domain"/>
</dbReference>
<keyword evidence="11" id="KW-1185">Reference proteome</keyword>
<keyword evidence="7" id="KW-0472">Membrane</keyword>
<dbReference type="InterPro" id="IPR036028">
    <property type="entry name" value="SH3-like_dom_sf"/>
</dbReference>
<dbReference type="PRINTS" id="PR00499">
    <property type="entry name" value="P67PHOX"/>
</dbReference>
<dbReference type="InterPro" id="IPR026686">
    <property type="entry name" value="UPF0708"/>
</dbReference>
<keyword evidence="2" id="KW-0677">Repeat</keyword>